<sequence length="74" mass="9051">MKLFKEQEIERAKVERIRIEILRRMTPQRRLEIALGMNRAAWALKEAWLREIHPEWDEDQIQKAVREAFLYAQC</sequence>
<evidence type="ECO:0000313" key="1">
    <source>
        <dbReference type="EMBL" id="MBU2692573.1"/>
    </source>
</evidence>
<accession>A0A948WE99</accession>
<dbReference type="Proteomes" id="UP000777784">
    <property type="component" value="Unassembled WGS sequence"/>
</dbReference>
<dbReference type="AlphaFoldDB" id="A0A948WE99"/>
<comment type="caution">
    <text evidence="1">The sequence shown here is derived from an EMBL/GenBank/DDBJ whole genome shotgun (WGS) entry which is preliminary data.</text>
</comment>
<reference evidence="1" key="1">
    <citation type="submission" date="2021-05" db="EMBL/GenBank/DDBJ databases">
        <title>Energy efficiency and biological interactions define the core microbiome of deep oligotrophic groundwater.</title>
        <authorList>
            <person name="Mehrshad M."/>
            <person name="Lopez-Fernandez M."/>
            <person name="Bell E."/>
            <person name="Bernier-Latmani R."/>
            <person name="Bertilsson S."/>
            <person name="Dopson M."/>
        </authorList>
    </citation>
    <scope>NUCLEOTIDE SEQUENCE</scope>
    <source>
        <strain evidence="1">Modern_marine.mb.64</strain>
    </source>
</reference>
<gene>
    <name evidence="1" type="ORF">KJ970_16790</name>
</gene>
<organism evidence="1 2">
    <name type="scientific">Eiseniibacteriota bacterium</name>
    <dbReference type="NCBI Taxonomy" id="2212470"/>
    <lineage>
        <taxon>Bacteria</taxon>
        <taxon>Candidatus Eiseniibacteriota</taxon>
    </lineage>
</organism>
<dbReference type="EMBL" id="JAHJDP010000096">
    <property type="protein sequence ID" value="MBU2692573.1"/>
    <property type="molecule type" value="Genomic_DNA"/>
</dbReference>
<proteinExistence type="predicted"/>
<name>A0A948WE99_UNCEI</name>
<evidence type="ECO:0000313" key="2">
    <source>
        <dbReference type="Proteomes" id="UP000777784"/>
    </source>
</evidence>
<protein>
    <submittedName>
        <fullName evidence="1">Uncharacterized protein</fullName>
    </submittedName>
</protein>